<evidence type="ECO:0000259" key="9">
    <source>
        <dbReference type="Pfam" id="PF02771"/>
    </source>
</evidence>
<dbReference type="InterPro" id="IPR037069">
    <property type="entry name" value="AcylCoA_DH/ox_N_sf"/>
</dbReference>
<accession>A0A417Y6I9</accession>
<dbReference type="GO" id="GO:0003995">
    <property type="term" value="F:acyl-CoA dehydrogenase activity"/>
    <property type="evidence" value="ECO:0007669"/>
    <property type="project" value="TreeGrafter"/>
</dbReference>
<keyword evidence="11" id="KW-1185">Reference proteome</keyword>
<dbReference type="EMBL" id="QXGH01000010">
    <property type="protein sequence ID" value="RHW28136.1"/>
    <property type="molecule type" value="Genomic_DNA"/>
</dbReference>
<protein>
    <submittedName>
        <fullName evidence="10">Acyl-CoA dehydrogenase</fullName>
    </submittedName>
</protein>
<feature type="domain" description="Acyl-CoA oxidase/dehydrogenase middle" evidence="8">
    <location>
        <begin position="127"/>
        <end position="220"/>
    </location>
</feature>
<dbReference type="AlphaFoldDB" id="A0A417Y6I9"/>
<dbReference type="CDD" id="cd00567">
    <property type="entry name" value="ACAD"/>
    <property type="match status" value="1"/>
</dbReference>
<evidence type="ECO:0000256" key="5">
    <source>
        <dbReference type="ARBA" id="ARBA00023002"/>
    </source>
</evidence>
<dbReference type="Pfam" id="PF02771">
    <property type="entry name" value="Acyl-CoA_dh_N"/>
    <property type="match status" value="1"/>
</dbReference>
<evidence type="ECO:0000259" key="7">
    <source>
        <dbReference type="Pfam" id="PF00441"/>
    </source>
</evidence>
<comment type="cofactor">
    <cofactor evidence="1 6">
        <name>FAD</name>
        <dbReference type="ChEBI" id="CHEBI:57692"/>
    </cofactor>
</comment>
<evidence type="ECO:0000313" key="11">
    <source>
        <dbReference type="Proteomes" id="UP000283644"/>
    </source>
</evidence>
<dbReference type="Pfam" id="PF00441">
    <property type="entry name" value="Acyl-CoA_dh_1"/>
    <property type="match status" value="1"/>
</dbReference>
<keyword evidence="5 6" id="KW-0560">Oxidoreductase</keyword>
<sequence>MPQDSRGFTEEQEEFAAAVRHFATKECGTREQRVSVTDSNREQHHEGLYAKLAKSGYLGVSIPEEYGGSGGGIIEQVILFEELWRGMVPVHGAGTSHTVAGVYKRYATEEQKKSTLGDICSGEVMSISISEPGAGSDAAAIACRAERDGDVYRITGQKTWCSDAQFASKILLVARTGRGDRPHEGLTMFEVPATAPGLEIRPIATMGGGAEVNDLFFTDVEVPASAIVGEEGGAWKQVMSGLNGERIVCAAQGLGMAQRSFDDLLTYLRQREQFGTTIGSFQAVRHRVADMAIEIEASRALTYDTARRVAAGEGRPEDLIRATSMAKVKVTETAKQVALEGMQLMGGYGYTLEFDMERHLRLSLPATIYAGTNEIQRDIISSTFGLRPARA</sequence>
<dbReference type="InterPro" id="IPR009075">
    <property type="entry name" value="AcylCo_DH/oxidase_C"/>
</dbReference>
<dbReference type="Proteomes" id="UP000283644">
    <property type="component" value="Unassembled WGS sequence"/>
</dbReference>
<dbReference type="InterPro" id="IPR013786">
    <property type="entry name" value="AcylCoA_DH/ox_N"/>
</dbReference>
<dbReference type="GO" id="GO:0050660">
    <property type="term" value="F:flavin adenine dinucleotide binding"/>
    <property type="evidence" value="ECO:0007669"/>
    <property type="project" value="InterPro"/>
</dbReference>
<evidence type="ECO:0000256" key="1">
    <source>
        <dbReference type="ARBA" id="ARBA00001974"/>
    </source>
</evidence>
<dbReference type="InterPro" id="IPR009100">
    <property type="entry name" value="AcylCoA_DH/oxidase_NM_dom_sf"/>
</dbReference>
<proteinExistence type="inferred from homology"/>
<dbReference type="SUPFAM" id="SSF56645">
    <property type="entry name" value="Acyl-CoA dehydrogenase NM domain-like"/>
    <property type="match status" value="1"/>
</dbReference>
<comment type="similarity">
    <text evidence="2 6">Belongs to the acyl-CoA dehydrogenase family.</text>
</comment>
<dbReference type="InterPro" id="IPR006091">
    <property type="entry name" value="Acyl-CoA_Oxase/DH_mid-dom"/>
</dbReference>
<evidence type="ECO:0000256" key="6">
    <source>
        <dbReference type="RuleBase" id="RU362125"/>
    </source>
</evidence>
<feature type="domain" description="Acyl-CoA dehydrogenase/oxidase C-terminal" evidence="7">
    <location>
        <begin position="235"/>
        <end position="381"/>
    </location>
</feature>
<dbReference type="PANTHER" id="PTHR43884:SF20">
    <property type="entry name" value="ACYL-COA DEHYDROGENASE FADE28"/>
    <property type="match status" value="1"/>
</dbReference>
<dbReference type="RefSeq" id="WP_118922869.1">
    <property type="nucleotide sequence ID" value="NZ_QXGH01000010.1"/>
</dbReference>
<dbReference type="PIRSF" id="PIRSF016578">
    <property type="entry name" value="HsaA"/>
    <property type="match status" value="1"/>
</dbReference>
<reference evidence="10 11" key="1">
    <citation type="submission" date="2018-09" db="EMBL/GenBank/DDBJ databases">
        <title>Genome sequencing of Nocardioides immobilis CCTCC AB 2017083 for comparison to Nocardioides silvaticus.</title>
        <authorList>
            <person name="Li C."/>
            <person name="Wang G."/>
        </authorList>
    </citation>
    <scope>NUCLEOTIDE SEQUENCE [LARGE SCALE GENOMIC DNA]</scope>
    <source>
        <strain evidence="10 11">CCTCC AB 2017083</strain>
    </source>
</reference>
<feature type="domain" description="Acyl-CoA dehydrogenase/oxidase N-terminal" evidence="9">
    <location>
        <begin position="9"/>
        <end position="123"/>
    </location>
</feature>
<dbReference type="InterPro" id="IPR046373">
    <property type="entry name" value="Acyl-CoA_Oxase/DH_mid-dom_sf"/>
</dbReference>
<comment type="caution">
    <text evidence="10">The sequence shown here is derived from an EMBL/GenBank/DDBJ whole genome shotgun (WGS) entry which is preliminary data.</text>
</comment>
<keyword evidence="3 6" id="KW-0285">Flavoprotein</keyword>
<dbReference type="Gene3D" id="1.20.140.10">
    <property type="entry name" value="Butyryl-CoA Dehydrogenase, subunit A, domain 3"/>
    <property type="match status" value="1"/>
</dbReference>
<dbReference type="InterPro" id="IPR036250">
    <property type="entry name" value="AcylCo_DH-like_C"/>
</dbReference>
<organism evidence="10 11">
    <name type="scientific">Nocardioides immobilis</name>
    <dbReference type="NCBI Taxonomy" id="2049295"/>
    <lineage>
        <taxon>Bacteria</taxon>
        <taxon>Bacillati</taxon>
        <taxon>Actinomycetota</taxon>
        <taxon>Actinomycetes</taxon>
        <taxon>Propionibacteriales</taxon>
        <taxon>Nocardioidaceae</taxon>
        <taxon>Nocardioides</taxon>
    </lineage>
</organism>
<evidence type="ECO:0000259" key="8">
    <source>
        <dbReference type="Pfam" id="PF02770"/>
    </source>
</evidence>
<keyword evidence="4 6" id="KW-0274">FAD</keyword>
<dbReference type="FunFam" id="1.20.140.10:FF:000001">
    <property type="entry name" value="Acyl-CoA dehydrogenase"/>
    <property type="match status" value="1"/>
</dbReference>
<evidence type="ECO:0000313" key="10">
    <source>
        <dbReference type="EMBL" id="RHW28136.1"/>
    </source>
</evidence>
<evidence type="ECO:0000256" key="2">
    <source>
        <dbReference type="ARBA" id="ARBA00009347"/>
    </source>
</evidence>
<dbReference type="SUPFAM" id="SSF47203">
    <property type="entry name" value="Acyl-CoA dehydrogenase C-terminal domain-like"/>
    <property type="match status" value="1"/>
</dbReference>
<name>A0A417Y6I9_9ACTN</name>
<dbReference type="Gene3D" id="2.40.110.10">
    <property type="entry name" value="Butyryl-CoA Dehydrogenase, subunit A, domain 2"/>
    <property type="match status" value="1"/>
</dbReference>
<dbReference type="Pfam" id="PF02770">
    <property type="entry name" value="Acyl-CoA_dh_M"/>
    <property type="match status" value="1"/>
</dbReference>
<evidence type="ECO:0000256" key="4">
    <source>
        <dbReference type="ARBA" id="ARBA00022827"/>
    </source>
</evidence>
<gene>
    <name evidence="10" type="ORF">D0Z08_03850</name>
</gene>
<dbReference type="PANTHER" id="PTHR43884">
    <property type="entry name" value="ACYL-COA DEHYDROGENASE"/>
    <property type="match status" value="1"/>
</dbReference>
<dbReference type="OrthoDB" id="3205875at2"/>
<evidence type="ECO:0000256" key="3">
    <source>
        <dbReference type="ARBA" id="ARBA00022630"/>
    </source>
</evidence>
<dbReference type="Gene3D" id="1.10.540.10">
    <property type="entry name" value="Acyl-CoA dehydrogenase/oxidase, N-terminal domain"/>
    <property type="match status" value="1"/>
</dbReference>